<evidence type="ECO:0000256" key="3">
    <source>
        <dbReference type="ARBA" id="ARBA00022837"/>
    </source>
</evidence>
<feature type="domain" description="EF-hand" evidence="8">
    <location>
        <begin position="22"/>
        <end position="57"/>
    </location>
</feature>
<evidence type="ECO:0000256" key="4">
    <source>
        <dbReference type="ARBA" id="ARBA00023123"/>
    </source>
</evidence>
<dbReference type="GO" id="GO:0005509">
    <property type="term" value="F:calcium ion binding"/>
    <property type="evidence" value="ECO:0007669"/>
    <property type="project" value="InterPro"/>
</dbReference>
<dbReference type="PANTHER" id="PTHR23049">
    <property type="entry name" value="MYOSIN REGULATORY LIGHT CHAIN 2"/>
    <property type="match status" value="1"/>
</dbReference>
<dbReference type="SMART" id="SM00054">
    <property type="entry name" value="EFh"/>
    <property type="match status" value="2"/>
</dbReference>
<keyword evidence="4" id="KW-0518">Myosin</keyword>
<dbReference type="PROSITE" id="PS00018">
    <property type="entry name" value="EF_HAND_1"/>
    <property type="match status" value="1"/>
</dbReference>
<evidence type="ECO:0000313" key="10">
    <source>
        <dbReference type="Proteomes" id="UP000828390"/>
    </source>
</evidence>
<dbReference type="Proteomes" id="UP000828390">
    <property type="component" value="Unassembled WGS sequence"/>
</dbReference>
<evidence type="ECO:0000256" key="2">
    <source>
        <dbReference type="ARBA" id="ARBA00022737"/>
    </source>
</evidence>
<dbReference type="AlphaFoldDB" id="A0A9D4EWM5"/>
<evidence type="ECO:0000259" key="8">
    <source>
        <dbReference type="PROSITE" id="PS50222"/>
    </source>
</evidence>
<name>A0A9D4EWM5_DREPO</name>
<dbReference type="SUPFAM" id="SSF47473">
    <property type="entry name" value="EF-hand"/>
    <property type="match status" value="1"/>
</dbReference>
<dbReference type="CDD" id="cd00051">
    <property type="entry name" value="EFh"/>
    <property type="match status" value="1"/>
</dbReference>
<keyword evidence="10" id="KW-1185">Reference proteome</keyword>
<feature type="domain" description="EF-hand" evidence="8">
    <location>
        <begin position="90"/>
        <end position="125"/>
    </location>
</feature>
<sequence>MSEGEKKAKAATSSVLTKFTQNQIQEMKEAFTMIDQNRDGLIDVSDLKEMYSSLGAVPQDSVLQAMVKEVPQLNFTGFLTLFSEKMGGTDPEETLRNAFAMFDADNTGHISEDYMKDLLENMGDNFSKDEIRQVWKEAPIHGGKVDYQAFVSKIKGKEQED</sequence>
<evidence type="ECO:0000256" key="5">
    <source>
        <dbReference type="ARBA" id="ARBA00023175"/>
    </source>
</evidence>
<gene>
    <name evidence="9" type="ORF">DPMN_165313</name>
</gene>
<reference evidence="9" key="2">
    <citation type="submission" date="2020-11" db="EMBL/GenBank/DDBJ databases">
        <authorList>
            <person name="McCartney M.A."/>
            <person name="Auch B."/>
            <person name="Kono T."/>
            <person name="Mallez S."/>
            <person name="Becker A."/>
            <person name="Gohl D.M."/>
            <person name="Silverstein K.A.T."/>
            <person name="Koren S."/>
            <person name="Bechman K.B."/>
            <person name="Herman A."/>
            <person name="Abrahante J.E."/>
            <person name="Garbe J."/>
        </authorList>
    </citation>
    <scope>NUCLEOTIDE SEQUENCE</scope>
    <source>
        <strain evidence="9">Duluth1</strain>
        <tissue evidence="9">Whole animal</tissue>
    </source>
</reference>
<evidence type="ECO:0000313" key="9">
    <source>
        <dbReference type="EMBL" id="KAH3787193.1"/>
    </source>
</evidence>
<dbReference type="InterPro" id="IPR011992">
    <property type="entry name" value="EF-hand-dom_pair"/>
</dbReference>
<dbReference type="Gene3D" id="1.10.238.10">
    <property type="entry name" value="EF-hand"/>
    <property type="match status" value="2"/>
</dbReference>
<dbReference type="Pfam" id="PF13499">
    <property type="entry name" value="EF-hand_7"/>
    <property type="match status" value="2"/>
</dbReference>
<evidence type="ECO:0000256" key="7">
    <source>
        <dbReference type="ARBA" id="ARBA00049593"/>
    </source>
</evidence>
<evidence type="ECO:0000256" key="6">
    <source>
        <dbReference type="ARBA" id="ARBA00023179"/>
    </source>
</evidence>
<reference evidence="9" key="1">
    <citation type="journal article" date="2019" name="bioRxiv">
        <title>The Genome of the Zebra Mussel, Dreissena polymorpha: A Resource for Invasive Species Research.</title>
        <authorList>
            <person name="McCartney M.A."/>
            <person name="Auch B."/>
            <person name="Kono T."/>
            <person name="Mallez S."/>
            <person name="Zhang Y."/>
            <person name="Obille A."/>
            <person name="Becker A."/>
            <person name="Abrahante J.E."/>
            <person name="Garbe J."/>
            <person name="Badalamenti J.P."/>
            <person name="Herman A."/>
            <person name="Mangelson H."/>
            <person name="Liachko I."/>
            <person name="Sullivan S."/>
            <person name="Sone E.D."/>
            <person name="Koren S."/>
            <person name="Silverstein K.A.T."/>
            <person name="Beckman K.B."/>
            <person name="Gohl D.M."/>
        </authorList>
    </citation>
    <scope>NUCLEOTIDE SEQUENCE</scope>
    <source>
        <strain evidence="9">Duluth1</strain>
        <tissue evidence="9">Whole animal</tissue>
    </source>
</reference>
<dbReference type="PROSITE" id="PS50222">
    <property type="entry name" value="EF_HAND_2"/>
    <property type="match status" value="2"/>
</dbReference>
<keyword evidence="1" id="KW-0479">Metal-binding</keyword>
<dbReference type="OrthoDB" id="429467at2759"/>
<dbReference type="InterPro" id="IPR018247">
    <property type="entry name" value="EF_Hand_1_Ca_BS"/>
</dbReference>
<evidence type="ECO:0000256" key="1">
    <source>
        <dbReference type="ARBA" id="ARBA00022723"/>
    </source>
</evidence>
<comment type="function">
    <text evidence="7">In molluscan muscle, calcium regulation is associated with myosin rather than with actin. Muscle myosin contains two types of light chains: the catalytic light chain, essential for ATPase activity, and the regulatory light chain, a calcium-binding protein responsible for Ca(2+) dependent binding and Ca(2+) dependent Mg-ATPase activity.</text>
</comment>
<dbReference type="InterPro" id="IPR002048">
    <property type="entry name" value="EF_hand_dom"/>
</dbReference>
<protein>
    <recommendedName>
        <fullName evidence="8">EF-hand domain-containing protein</fullName>
    </recommendedName>
</protein>
<proteinExistence type="predicted"/>
<dbReference type="FunFam" id="1.10.238.10:FF:000007">
    <property type="entry name" value="Putative myosin regulatory light chain sqh"/>
    <property type="match status" value="1"/>
</dbReference>
<accession>A0A9D4EWM5</accession>
<comment type="caution">
    <text evidence="9">The sequence shown here is derived from an EMBL/GenBank/DDBJ whole genome shotgun (WGS) entry which is preliminary data.</text>
</comment>
<organism evidence="9 10">
    <name type="scientific">Dreissena polymorpha</name>
    <name type="common">Zebra mussel</name>
    <name type="synonym">Mytilus polymorpha</name>
    <dbReference type="NCBI Taxonomy" id="45954"/>
    <lineage>
        <taxon>Eukaryota</taxon>
        <taxon>Metazoa</taxon>
        <taxon>Spiralia</taxon>
        <taxon>Lophotrochozoa</taxon>
        <taxon>Mollusca</taxon>
        <taxon>Bivalvia</taxon>
        <taxon>Autobranchia</taxon>
        <taxon>Heteroconchia</taxon>
        <taxon>Euheterodonta</taxon>
        <taxon>Imparidentia</taxon>
        <taxon>Neoheterodontei</taxon>
        <taxon>Myida</taxon>
        <taxon>Dreissenoidea</taxon>
        <taxon>Dreissenidae</taxon>
        <taxon>Dreissena</taxon>
    </lineage>
</organism>
<keyword evidence="5" id="KW-0505">Motor protein</keyword>
<dbReference type="GO" id="GO:0016459">
    <property type="term" value="C:myosin complex"/>
    <property type="evidence" value="ECO:0007669"/>
    <property type="project" value="UniProtKB-KW"/>
</dbReference>
<keyword evidence="2" id="KW-0677">Repeat</keyword>
<keyword evidence="3" id="KW-0106">Calcium</keyword>
<dbReference type="EMBL" id="JAIWYP010000008">
    <property type="protein sequence ID" value="KAH3787193.1"/>
    <property type="molecule type" value="Genomic_DNA"/>
</dbReference>
<keyword evidence="6" id="KW-0514">Muscle protein</keyword>
<dbReference type="InterPro" id="IPR050403">
    <property type="entry name" value="Myosin_RLC"/>
</dbReference>